<comment type="subcellular location">
    <subcellularLocation>
        <location evidence="1">Cell membrane</location>
        <topology evidence="1">Peripheral membrane protein</topology>
    </subcellularLocation>
</comment>
<dbReference type="Proteomes" id="UP000603200">
    <property type="component" value="Unassembled WGS sequence"/>
</dbReference>
<gene>
    <name evidence="7" type="ORF">Ahu01nite_045060</name>
</gene>
<evidence type="ECO:0000313" key="8">
    <source>
        <dbReference type="Proteomes" id="UP000603200"/>
    </source>
</evidence>
<dbReference type="PROSITE" id="PS50893">
    <property type="entry name" value="ABC_TRANSPORTER_2"/>
    <property type="match status" value="1"/>
</dbReference>
<reference evidence="7 8" key="1">
    <citation type="submission" date="2021-01" db="EMBL/GenBank/DDBJ databases">
        <title>Whole genome shotgun sequence of Actinoplanes humidus NBRC 14915.</title>
        <authorList>
            <person name="Komaki H."/>
            <person name="Tamura T."/>
        </authorList>
    </citation>
    <scope>NUCLEOTIDE SEQUENCE [LARGE SCALE GENOMIC DNA]</scope>
    <source>
        <strain evidence="7 8">NBRC 14915</strain>
    </source>
</reference>
<accession>A0ABQ3ZS74</accession>
<dbReference type="InterPro" id="IPR050763">
    <property type="entry name" value="ABC_transporter_ATP-binding"/>
</dbReference>
<keyword evidence="2" id="KW-0813">Transport</keyword>
<dbReference type="InterPro" id="IPR027417">
    <property type="entry name" value="P-loop_NTPase"/>
</dbReference>
<evidence type="ECO:0000313" key="7">
    <source>
        <dbReference type="EMBL" id="GIE21404.1"/>
    </source>
</evidence>
<organism evidence="7 8">
    <name type="scientific">Winogradskya humida</name>
    <dbReference type="NCBI Taxonomy" id="113566"/>
    <lineage>
        <taxon>Bacteria</taxon>
        <taxon>Bacillati</taxon>
        <taxon>Actinomycetota</taxon>
        <taxon>Actinomycetes</taxon>
        <taxon>Micromonosporales</taxon>
        <taxon>Micromonosporaceae</taxon>
        <taxon>Winogradskya</taxon>
    </lineage>
</organism>
<dbReference type="Gene3D" id="3.40.50.300">
    <property type="entry name" value="P-loop containing nucleotide triphosphate hydrolases"/>
    <property type="match status" value="1"/>
</dbReference>
<evidence type="ECO:0000256" key="1">
    <source>
        <dbReference type="ARBA" id="ARBA00004202"/>
    </source>
</evidence>
<dbReference type="Pfam" id="PF00005">
    <property type="entry name" value="ABC_tran"/>
    <property type="match status" value="1"/>
</dbReference>
<dbReference type="InterPro" id="IPR003439">
    <property type="entry name" value="ABC_transporter-like_ATP-bd"/>
</dbReference>
<dbReference type="GO" id="GO:0005524">
    <property type="term" value="F:ATP binding"/>
    <property type="evidence" value="ECO:0007669"/>
    <property type="project" value="UniProtKB-KW"/>
</dbReference>
<keyword evidence="5" id="KW-0046">Antibiotic resistance</keyword>
<evidence type="ECO:0000256" key="2">
    <source>
        <dbReference type="ARBA" id="ARBA00022448"/>
    </source>
</evidence>
<evidence type="ECO:0000256" key="3">
    <source>
        <dbReference type="ARBA" id="ARBA00022741"/>
    </source>
</evidence>
<feature type="domain" description="ABC transporter" evidence="6">
    <location>
        <begin position="2"/>
        <end position="233"/>
    </location>
</feature>
<dbReference type="SMART" id="SM00382">
    <property type="entry name" value="AAA"/>
    <property type="match status" value="1"/>
</dbReference>
<keyword evidence="3" id="KW-0547">Nucleotide-binding</keyword>
<evidence type="ECO:0000259" key="6">
    <source>
        <dbReference type="PROSITE" id="PS50893"/>
    </source>
</evidence>
<keyword evidence="4 7" id="KW-0067">ATP-binding</keyword>
<dbReference type="SUPFAM" id="SSF52540">
    <property type="entry name" value="P-loop containing nucleoside triphosphate hydrolases"/>
    <property type="match status" value="1"/>
</dbReference>
<sequence>MLTIENLTKTYRRGVRANDGIGFDVGEGQVIGLLGHNGAGKTTLLSQVVGLVRPTSGRITLLGRDPVAEAAWARTVCSFQPQAQAPLTGVTARQAIEIVGRLRGGGRKQVRGRTKELLAALDIEEWADSPAERLSGGVRRLTAFCMAVVVPGRLVMLDEPTNDVDPVRRRLLWEQVRALSATGHAVVLVTHNIAEAERTIDHVVVLDHGRVVATGTPAALAAGREMHLSLSTPADPALPGWAHTPRREGDRLTVTLAAADAAAAVTWAGQHTDRYSLNPASLEDVYVGLTEGNHDAVLVP</sequence>
<protein>
    <submittedName>
        <fullName evidence="7">Multidrug ABC transporter ATP-binding protein</fullName>
    </submittedName>
</protein>
<comment type="caution">
    <text evidence="7">The sequence shown here is derived from an EMBL/GenBank/DDBJ whole genome shotgun (WGS) entry which is preliminary data.</text>
</comment>
<dbReference type="PANTHER" id="PTHR42711">
    <property type="entry name" value="ABC TRANSPORTER ATP-BINDING PROTEIN"/>
    <property type="match status" value="1"/>
</dbReference>
<proteinExistence type="predicted"/>
<evidence type="ECO:0000256" key="5">
    <source>
        <dbReference type="ARBA" id="ARBA00023251"/>
    </source>
</evidence>
<name>A0ABQ3ZS74_9ACTN</name>
<keyword evidence="8" id="KW-1185">Reference proteome</keyword>
<dbReference type="RefSeq" id="WP_203838524.1">
    <property type="nucleotide sequence ID" value="NZ_BAAATV010000002.1"/>
</dbReference>
<evidence type="ECO:0000256" key="4">
    <source>
        <dbReference type="ARBA" id="ARBA00022840"/>
    </source>
</evidence>
<dbReference type="InterPro" id="IPR003593">
    <property type="entry name" value="AAA+_ATPase"/>
</dbReference>
<dbReference type="EMBL" id="BOMN01000057">
    <property type="protein sequence ID" value="GIE21404.1"/>
    <property type="molecule type" value="Genomic_DNA"/>
</dbReference>
<dbReference type="PANTHER" id="PTHR42711:SF19">
    <property type="entry name" value="DOXORUBICIN RESISTANCE ATP-BINDING PROTEIN DRRA"/>
    <property type="match status" value="1"/>
</dbReference>